<evidence type="ECO:0000313" key="1">
    <source>
        <dbReference type="EMBL" id="KOX67448.1"/>
    </source>
</evidence>
<protein>
    <recommendedName>
        <fullName evidence="3">Tc1-like transposase DDE domain-containing protein</fullName>
    </recommendedName>
</protein>
<dbReference type="AlphaFoldDB" id="A0A0N0BBM6"/>
<accession>A0A0N0BBM6</accession>
<proteinExistence type="predicted"/>
<name>A0A0N0BBM6_9HYME</name>
<dbReference type="EMBL" id="KQ436106">
    <property type="protein sequence ID" value="KOX67448.1"/>
    <property type="molecule type" value="Genomic_DNA"/>
</dbReference>
<feature type="non-terminal residue" evidence="1">
    <location>
        <position position="1"/>
    </location>
</feature>
<dbReference type="OrthoDB" id="7615851at2759"/>
<sequence length="68" mass="8293">VLQEDNDPEYRNRLCTEWKTRNGIRVLDWLFQSPDGNLIENVWSIMKYKLREKCILSLKALVWRVREI</sequence>
<keyword evidence="2" id="KW-1185">Reference proteome</keyword>
<dbReference type="GO" id="GO:0003676">
    <property type="term" value="F:nucleic acid binding"/>
    <property type="evidence" value="ECO:0007669"/>
    <property type="project" value="InterPro"/>
</dbReference>
<evidence type="ECO:0000313" key="2">
    <source>
        <dbReference type="Proteomes" id="UP000053105"/>
    </source>
</evidence>
<dbReference type="Proteomes" id="UP000053105">
    <property type="component" value="Unassembled WGS sequence"/>
</dbReference>
<reference evidence="1 2" key="1">
    <citation type="submission" date="2015-07" db="EMBL/GenBank/DDBJ databases">
        <title>The genome of Melipona quadrifasciata.</title>
        <authorList>
            <person name="Pan H."/>
            <person name="Kapheim K."/>
        </authorList>
    </citation>
    <scope>NUCLEOTIDE SEQUENCE [LARGE SCALE GENOMIC DNA]</scope>
    <source>
        <strain evidence="1">0111107301</strain>
        <tissue evidence="1">Whole body</tissue>
    </source>
</reference>
<dbReference type="Gene3D" id="3.30.420.10">
    <property type="entry name" value="Ribonuclease H-like superfamily/Ribonuclease H"/>
    <property type="match status" value="1"/>
</dbReference>
<organism evidence="1 2">
    <name type="scientific">Melipona quadrifasciata</name>
    <dbReference type="NCBI Taxonomy" id="166423"/>
    <lineage>
        <taxon>Eukaryota</taxon>
        <taxon>Metazoa</taxon>
        <taxon>Ecdysozoa</taxon>
        <taxon>Arthropoda</taxon>
        <taxon>Hexapoda</taxon>
        <taxon>Insecta</taxon>
        <taxon>Pterygota</taxon>
        <taxon>Neoptera</taxon>
        <taxon>Endopterygota</taxon>
        <taxon>Hymenoptera</taxon>
        <taxon>Apocrita</taxon>
        <taxon>Aculeata</taxon>
        <taxon>Apoidea</taxon>
        <taxon>Anthophila</taxon>
        <taxon>Apidae</taxon>
        <taxon>Melipona</taxon>
    </lineage>
</organism>
<dbReference type="STRING" id="166423.A0A0N0BBM6"/>
<evidence type="ECO:0008006" key="3">
    <source>
        <dbReference type="Google" id="ProtNLM"/>
    </source>
</evidence>
<dbReference type="InterPro" id="IPR036397">
    <property type="entry name" value="RNaseH_sf"/>
</dbReference>
<gene>
    <name evidence="1" type="ORF">WN51_10322</name>
</gene>